<evidence type="ECO:0000313" key="2">
    <source>
        <dbReference type="EMBL" id="PXF45723.1"/>
    </source>
</evidence>
<feature type="transmembrane region" description="Helical" evidence="1">
    <location>
        <begin position="247"/>
        <end position="266"/>
    </location>
</feature>
<evidence type="ECO:0000313" key="3">
    <source>
        <dbReference type="Proteomes" id="UP000247409"/>
    </source>
</evidence>
<gene>
    <name evidence="2" type="ORF">BWQ96_04491</name>
</gene>
<protein>
    <submittedName>
        <fullName evidence="2">Uncharacterized protein</fullName>
    </submittedName>
</protein>
<feature type="transmembrane region" description="Helical" evidence="1">
    <location>
        <begin position="192"/>
        <end position="213"/>
    </location>
</feature>
<dbReference type="AlphaFoldDB" id="A0A2V3IUD8"/>
<comment type="caution">
    <text evidence="2">The sequence shown here is derived from an EMBL/GenBank/DDBJ whole genome shotgun (WGS) entry which is preliminary data.</text>
</comment>
<keyword evidence="1" id="KW-1133">Transmembrane helix</keyword>
<feature type="transmembrane region" description="Helical" evidence="1">
    <location>
        <begin position="93"/>
        <end position="110"/>
    </location>
</feature>
<dbReference type="EMBL" id="NBIV01000054">
    <property type="protein sequence ID" value="PXF45723.1"/>
    <property type="molecule type" value="Genomic_DNA"/>
</dbReference>
<keyword evidence="1" id="KW-0812">Transmembrane</keyword>
<feature type="transmembrane region" description="Helical" evidence="1">
    <location>
        <begin position="38"/>
        <end position="57"/>
    </location>
</feature>
<reference evidence="2 3" key="1">
    <citation type="journal article" date="2018" name="Mol. Biol. Evol.">
        <title>Analysis of the draft genome of the red seaweed Gracilariopsis chorda provides insights into genome size evolution in Rhodophyta.</title>
        <authorList>
            <person name="Lee J."/>
            <person name="Yang E.C."/>
            <person name="Graf L."/>
            <person name="Yang J.H."/>
            <person name="Qiu H."/>
            <person name="Zel Zion U."/>
            <person name="Chan C.X."/>
            <person name="Stephens T.G."/>
            <person name="Weber A.P.M."/>
            <person name="Boo G.H."/>
            <person name="Boo S.M."/>
            <person name="Kim K.M."/>
            <person name="Shin Y."/>
            <person name="Jung M."/>
            <person name="Lee S.J."/>
            <person name="Yim H.S."/>
            <person name="Lee J.H."/>
            <person name="Bhattacharya D."/>
            <person name="Yoon H.S."/>
        </authorList>
    </citation>
    <scope>NUCLEOTIDE SEQUENCE [LARGE SCALE GENOMIC DNA]</scope>
    <source>
        <strain evidence="2 3">SKKU-2015</strain>
        <tissue evidence="2">Whole body</tissue>
    </source>
</reference>
<name>A0A2V3IUD8_9FLOR</name>
<keyword evidence="1" id="KW-0472">Membrane</keyword>
<accession>A0A2V3IUD8</accession>
<keyword evidence="3" id="KW-1185">Reference proteome</keyword>
<sequence length="278" mass="31104">MYNVCARPARLRSTRPRNSPFHSVILHLRRFKRVVRPLTPIVLRSLIVLFTAIQLQPINTPTHANYIPVLSRASVLAGVLSAPLSIIFFDIRIFNFTLIAAIFLNFVIDVREHNHLPLPTLLAALIFHSTAVLLSTLVGRRRSISKPSALRANLAHKRHYFATLRTVRYVHILELAVRLQACILTIDHALSQANASSAVFLALPFALFFLLGYNSRRNGAVVLLMLTFFAFTTQHSQFLAFDLLNTLASVAAGVLVLCVGPGLLTIDEWLATTQQLYY</sequence>
<dbReference type="Proteomes" id="UP000247409">
    <property type="component" value="Unassembled WGS sequence"/>
</dbReference>
<feature type="transmembrane region" description="Helical" evidence="1">
    <location>
        <begin position="116"/>
        <end position="138"/>
    </location>
</feature>
<proteinExistence type="predicted"/>
<evidence type="ECO:0000256" key="1">
    <source>
        <dbReference type="SAM" id="Phobius"/>
    </source>
</evidence>
<feature type="transmembrane region" description="Helical" evidence="1">
    <location>
        <begin position="220"/>
        <end position="241"/>
    </location>
</feature>
<organism evidence="2 3">
    <name type="scientific">Gracilariopsis chorda</name>
    <dbReference type="NCBI Taxonomy" id="448386"/>
    <lineage>
        <taxon>Eukaryota</taxon>
        <taxon>Rhodophyta</taxon>
        <taxon>Florideophyceae</taxon>
        <taxon>Rhodymeniophycidae</taxon>
        <taxon>Gracilariales</taxon>
        <taxon>Gracilariaceae</taxon>
        <taxon>Gracilariopsis</taxon>
    </lineage>
</organism>